<keyword evidence="2" id="KW-1185">Reference proteome</keyword>
<dbReference type="PANTHER" id="PTHR37489:SF1">
    <property type="entry name" value="DUF3500 DOMAIN-CONTAINING PROTEIN"/>
    <property type="match status" value="1"/>
</dbReference>
<dbReference type="Proteomes" id="UP000240883">
    <property type="component" value="Unassembled WGS sequence"/>
</dbReference>
<reference evidence="1 2" key="1">
    <citation type="journal article" date="2018" name="Front. Microbiol.">
        <title>Genome-Wide Analysis of Corynespora cassiicola Leaf Fall Disease Putative Effectors.</title>
        <authorList>
            <person name="Lopez D."/>
            <person name="Ribeiro S."/>
            <person name="Label P."/>
            <person name="Fumanal B."/>
            <person name="Venisse J.S."/>
            <person name="Kohler A."/>
            <person name="de Oliveira R.R."/>
            <person name="Labutti K."/>
            <person name="Lipzen A."/>
            <person name="Lail K."/>
            <person name="Bauer D."/>
            <person name="Ohm R.A."/>
            <person name="Barry K.W."/>
            <person name="Spatafora J."/>
            <person name="Grigoriev I.V."/>
            <person name="Martin F.M."/>
            <person name="Pujade-Renaud V."/>
        </authorList>
    </citation>
    <scope>NUCLEOTIDE SEQUENCE [LARGE SCALE GENOMIC DNA]</scope>
    <source>
        <strain evidence="1 2">Philippines</strain>
    </source>
</reference>
<dbReference type="OrthoDB" id="4539697at2759"/>
<dbReference type="STRING" id="1448308.A0A2T2NH03"/>
<organism evidence="1 2">
    <name type="scientific">Corynespora cassiicola Philippines</name>
    <dbReference type="NCBI Taxonomy" id="1448308"/>
    <lineage>
        <taxon>Eukaryota</taxon>
        <taxon>Fungi</taxon>
        <taxon>Dikarya</taxon>
        <taxon>Ascomycota</taxon>
        <taxon>Pezizomycotina</taxon>
        <taxon>Dothideomycetes</taxon>
        <taxon>Pleosporomycetidae</taxon>
        <taxon>Pleosporales</taxon>
        <taxon>Corynesporascaceae</taxon>
        <taxon>Corynespora</taxon>
    </lineage>
</organism>
<evidence type="ECO:0000313" key="2">
    <source>
        <dbReference type="Proteomes" id="UP000240883"/>
    </source>
</evidence>
<dbReference type="InterPro" id="IPR021889">
    <property type="entry name" value="DUF3500"/>
</dbReference>
<dbReference type="AlphaFoldDB" id="A0A2T2NH03"/>
<protein>
    <submittedName>
        <fullName evidence="1">Uncharacterized protein</fullName>
    </submittedName>
</protein>
<proteinExistence type="predicted"/>
<dbReference type="EMBL" id="KZ678138">
    <property type="protein sequence ID" value="PSN64715.1"/>
    <property type="molecule type" value="Genomic_DNA"/>
</dbReference>
<accession>A0A2T2NH03</accession>
<dbReference type="PANTHER" id="PTHR37489">
    <property type="entry name" value="DUF3500 DOMAIN-CONTAINING PROTEIN"/>
    <property type="match status" value="1"/>
</dbReference>
<name>A0A2T2NH03_CORCC</name>
<sequence>MEHLDTPSFRAHLPDPAFLVGREKETPISHTEKASAAIPVLRQLEESWNRQCQLIILGAVIENLYHLQDDSVDTGAILNAAKNVLTLLPTKYRKLLMHPDMNHDRKKDVFSLIECSLSPEGFEKTVSAMKINHFLGELVNAPGVFEHAFIQLLMFENPSYTEPFWWFLCGHHPCLSAFVWKAQIIISPTFTGAEPNIIDHGPRKGTQILHQEQNLGLRFMQSLPGNMQVSAQIFKTVQPPEIPEYRLNPADQRHLCGAFQDNRIILYKGVRVADLNQGLVGLLLQIVEHFIIHLPSKARQNRLAQVKRHFDETYFCWIGGYGENDPFYYKIHSIVIICEFYHNSGVFLENKDPERFHIHAIVRSPNGGDYGFALLDKEKDNYGKK</sequence>
<gene>
    <name evidence="1" type="ORF">BS50DRAFT_602293</name>
</gene>
<dbReference type="Pfam" id="PF12006">
    <property type="entry name" value="DUF3500"/>
    <property type="match status" value="1"/>
</dbReference>
<evidence type="ECO:0000313" key="1">
    <source>
        <dbReference type="EMBL" id="PSN64715.1"/>
    </source>
</evidence>